<dbReference type="OrthoDB" id="3238622at2759"/>
<protein>
    <recommendedName>
        <fullName evidence="2">BTB domain-containing protein</fullName>
    </recommendedName>
</protein>
<gene>
    <name evidence="3" type="ORF">M404DRAFT_1000640</name>
</gene>
<accession>A0A0C3K4L2</accession>
<feature type="region of interest" description="Disordered" evidence="1">
    <location>
        <begin position="68"/>
        <end position="88"/>
    </location>
</feature>
<keyword evidence="4" id="KW-1185">Reference proteome</keyword>
<proteinExistence type="predicted"/>
<dbReference type="STRING" id="870435.A0A0C3K4L2"/>
<dbReference type="AlphaFoldDB" id="A0A0C3K4L2"/>
<evidence type="ECO:0000256" key="1">
    <source>
        <dbReference type="SAM" id="MobiDB-lite"/>
    </source>
</evidence>
<feature type="compositionally biased region" description="Polar residues" evidence="1">
    <location>
        <begin position="70"/>
        <end position="81"/>
    </location>
</feature>
<feature type="domain" description="BTB" evidence="2">
    <location>
        <begin position="32"/>
        <end position="150"/>
    </location>
</feature>
<name>A0A0C3K4L2_PISTI</name>
<evidence type="ECO:0000313" key="3">
    <source>
        <dbReference type="EMBL" id="KIO04512.1"/>
    </source>
</evidence>
<reference evidence="3 4" key="1">
    <citation type="submission" date="2014-04" db="EMBL/GenBank/DDBJ databases">
        <authorList>
            <consortium name="DOE Joint Genome Institute"/>
            <person name="Kuo A."/>
            <person name="Kohler A."/>
            <person name="Costa M.D."/>
            <person name="Nagy L.G."/>
            <person name="Floudas D."/>
            <person name="Copeland A."/>
            <person name="Barry K.W."/>
            <person name="Cichocki N."/>
            <person name="Veneault-Fourrey C."/>
            <person name="LaButti K."/>
            <person name="Lindquist E.A."/>
            <person name="Lipzen A."/>
            <person name="Lundell T."/>
            <person name="Morin E."/>
            <person name="Murat C."/>
            <person name="Sun H."/>
            <person name="Tunlid A."/>
            <person name="Henrissat B."/>
            <person name="Grigoriev I.V."/>
            <person name="Hibbett D.S."/>
            <person name="Martin F."/>
            <person name="Nordberg H.P."/>
            <person name="Cantor M.N."/>
            <person name="Hua S.X."/>
        </authorList>
    </citation>
    <scope>NUCLEOTIDE SEQUENCE [LARGE SCALE GENOMIC DNA]</scope>
    <source>
        <strain evidence="3 4">Marx 270</strain>
    </source>
</reference>
<sequence length="313" mass="35048">METLPADLAPTDVVSPPKRETLVHPAFDSPEADIIIVSKDLTCFRVHSFTLKTTSGWFRSLFTLPRPVSSGPSDSATSSKETLPPTASAAETIHLDEDAETLEIVLRMISGLPITPFTSYDTVDAVLYASEKYDMPGPASLVRIAVLTPPLADQPLRLYASSSRFGWIEESRVASERTLALDLWSEENWKMLRKVDGPAALDLLKLHRSRREGVRKRLEEHPFVSGSTAALCARCRRPTDHHTWRELKYKIIMEMDHRPLGDTVLNVGLQEWPEAMACWEAHCPHDACASVIYDKTETVRLIRDCIESLPKTT</sequence>
<reference evidence="4" key="2">
    <citation type="submission" date="2015-01" db="EMBL/GenBank/DDBJ databases">
        <title>Evolutionary Origins and Diversification of the Mycorrhizal Mutualists.</title>
        <authorList>
            <consortium name="DOE Joint Genome Institute"/>
            <consortium name="Mycorrhizal Genomics Consortium"/>
            <person name="Kohler A."/>
            <person name="Kuo A."/>
            <person name="Nagy L.G."/>
            <person name="Floudas D."/>
            <person name="Copeland A."/>
            <person name="Barry K.W."/>
            <person name="Cichocki N."/>
            <person name="Veneault-Fourrey C."/>
            <person name="LaButti K."/>
            <person name="Lindquist E.A."/>
            <person name="Lipzen A."/>
            <person name="Lundell T."/>
            <person name="Morin E."/>
            <person name="Murat C."/>
            <person name="Riley R."/>
            <person name="Ohm R."/>
            <person name="Sun H."/>
            <person name="Tunlid A."/>
            <person name="Henrissat B."/>
            <person name="Grigoriev I.V."/>
            <person name="Hibbett D.S."/>
            <person name="Martin F."/>
        </authorList>
    </citation>
    <scope>NUCLEOTIDE SEQUENCE [LARGE SCALE GENOMIC DNA]</scope>
    <source>
        <strain evidence="4">Marx 270</strain>
    </source>
</reference>
<dbReference type="SMART" id="SM00225">
    <property type="entry name" value="BTB"/>
    <property type="match status" value="1"/>
</dbReference>
<dbReference type="InterPro" id="IPR011333">
    <property type="entry name" value="SKP1/BTB/POZ_sf"/>
</dbReference>
<dbReference type="CDD" id="cd18186">
    <property type="entry name" value="BTB_POZ_ZBTB_KLHL-like"/>
    <property type="match status" value="1"/>
</dbReference>
<evidence type="ECO:0000259" key="2">
    <source>
        <dbReference type="SMART" id="SM00225"/>
    </source>
</evidence>
<dbReference type="Proteomes" id="UP000054217">
    <property type="component" value="Unassembled WGS sequence"/>
</dbReference>
<dbReference type="Gene3D" id="3.30.710.10">
    <property type="entry name" value="Potassium Channel Kv1.1, Chain A"/>
    <property type="match status" value="1"/>
</dbReference>
<dbReference type="InParanoid" id="A0A0C3K4L2"/>
<dbReference type="InterPro" id="IPR000210">
    <property type="entry name" value="BTB/POZ_dom"/>
</dbReference>
<evidence type="ECO:0000313" key="4">
    <source>
        <dbReference type="Proteomes" id="UP000054217"/>
    </source>
</evidence>
<organism evidence="3 4">
    <name type="scientific">Pisolithus tinctorius Marx 270</name>
    <dbReference type="NCBI Taxonomy" id="870435"/>
    <lineage>
        <taxon>Eukaryota</taxon>
        <taxon>Fungi</taxon>
        <taxon>Dikarya</taxon>
        <taxon>Basidiomycota</taxon>
        <taxon>Agaricomycotina</taxon>
        <taxon>Agaricomycetes</taxon>
        <taxon>Agaricomycetidae</taxon>
        <taxon>Boletales</taxon>
        <taxon>Sclerodermatineae</taxon>
        <taxon>Pisolithaceae</taxon>
        <taxon>Pisolithus</taxon>
    </lineage>
</organism>
<dbReference type="HOGENOM" id="CLU_052397_2_1_1"/>
<dbReference type="EMBL" id="KN831971">
    <property type="protein sequence ID" value="KIO04512.1"/>
    <property type="molecule type" value="Genomic_DNA"/>
</dbReference>
<dbReference type="SUPFAM" id="SSF54695">
    <property type="entry name" value="POZ domain"/>
    <property type="match status" value="1"/>
</dbReference>